<dbReference type="AlphaFoldDB" id="X1HLX1"/>
<protein>
    <submittedName>
        <fullName evidence="1">Uncharacterized protein</fullName>
    </submittedName>
</protein>
<reference evidence="1" key="1">
    <citation type="journal article" date="2014" name="Front. Microbiol.">
        <title>High frequency of phylogenetically diverse reductive dehalogenase-homologous genes in deep subseafloor sedimentary metagenomes.</title>
        <authorList>
            <person name="Kawai M."/>
            <person name="Futagami T."/>
            <person name="Toyoda A."/>
            <person name="Takaki Y."/>
            <person name="Nishi S."/>
            <person name="Hori S."/>
            <person name="Arai W."/>
            <person name="Tsubouchi T."/>
            <person name="Morono Y."/>
            <person name="Uchiyama I."/>
            <person name="Ito T."/>
            <person name="Fujiyama A."/>
            <person name="Inagaki F."/>
            <person name="Takami H."/>
        </authorList>
    </citation>
    <scope>NUCLEOTIDE SEQUENCE</scope>
    <source>
        <strain evidence="1">Expedition CK06-06</strain>
    </source>
</reference>
<gene>
    <name evidence="1" type="ORF">S03H2_12271</name>
</gene>
<organism evidence="1">
    <name type="scientific">marine sediment metagenome</name>
    <dbReference type="NCBI Taxonomy" id="412755"/>
    <lineage>
        <taxon>unclassified sequences</taxon>
        <taxon>metagenomes</taxon>
        <taxon>ecological metagenomes</taxon>
    </lineage>
</organism>
<dbReference type="EMBL" id="BARU01006247">
    <property type="protein sequence ID" value="GAH46313.1"/>
    <property type="molecule type" value="Genomic_DNA"/>
</dbReference>
<dbReference type="Gene3D" id="3.40.50.150">
    <property type="entry name" value="Vaccinia Virus protein VP39"/>
    <property type="match status" value="1"/>
</dbReference>
<feature type="non-terminal residue" evidence="1">
    <location>
        <position position="1"/>
    </location>
</feature>
<dbReference type="SUPFAM" id="SSF53335">
    <property type="entry name" value="S-adenosyl-L-methionine-dependent methyltransferases"/>
    <property type="match status" value="1"/>
</dbReference>
<accession>X1HLX1</accession>
<proteinExistence type="predicted"/>
<sequence>KDFKCLRKHAHGIRKLCLGVQKNMKSIGWYSIDIRGHPDRKENAEKLKGIRDNSCEAILASSVLEHFNYQGHGSQRIKKTIMVLQVWKRKLRPNGRLYICVPDGDVIVETFIKYRNRYWDIYDTPCKDIIGSIYGKGTKMPTYHRMIYNFFALKHCLEQAGFKDIKKLDDSLASDEKFLVHFNPSASDHGRVLRVEARKPK</sequence>
<comment type="caution">
    <text evidence="1">The sequence shown here is derived from an EMBL/GenBank/DDBJ whole genome shotgun (WGS) entry which is preliminary data.</text>
</comment>
<name>X1HLX1_9ZZZZ</name>
<evidence type="ECO:0000313" key="1">
    <source>
        <dbReference type="EMBL" id="GAH46313.1"/>
    </source>
</evidence>
<dbReference type="InterPro" id="IPR029063">
    <property type="entry name" value="SAM-dependent_MTases_sf"/>
</dbReference>